<keyword evidence="3" id="KW-1185">Reference proteome</keyword>
<feature type="domain" description="SGNH hydrolase-type esterase" evidence="1">
    <location>
        <begin position="8"/>
        <end position="200"/>
    </location>
</feature>
<dbReference type="SUPFAM" id="SSF52266">
    <property type="entry name" value="SGNH hydrolase"/>
    <property type="match status" value="1"/>
</dbReference>
<protein>
    <submittedName>
        <fullName evidence="2">Lipolytic enzyme, G-D-S-L</fullName>
    </submittedName>
</protein>
<dbReference type="Proteomes" id="UP000429958">
    <property type="component" value="Unassembled WGS sequence"/>
</dbReference>
<sequence>MEKKHIVCFGDSNTHGYRATDNGRYSEEERWTCLLQKQLGDGFLVIEEGLSGRTTSFPDPIHEGLSGLDYIYPCLMSHEPVDLLVIMLGTNDTKERFGSSPACISLGLKRLIAKAASTTDAWRGHQPNILVVTPKNIDKRYEQTEVAHTMGAGCAEKSEGLAKEFQEIASLMGCHYLDANTVVTEQNHIDFMHLTKEGHQELADALTSFISSLFP</sequence>
<dbReference type="RefSeq" id="WP_154471280.1">
    <property type="nucleotide sequence ID" value="NZ_VUMD01000003.1"/>
</dbReference>
<dbReference type="InterPro" id="IPR036514">
    <property type="entry name" value="SGNH_hydro_sf"/>
</dbReference>
<comment type="caution">
    <text evidence="2">The sequence shown here is derived from an EMBL/GenBank/DDBJ whole genome shotgun (WGS) entry which is preliminary data.</text>
</comment>
<name>A0A7X2NJ49_9CLOT</name>
<reference evidence="2 3" key="1">
    <citation type="submission" date="2019-08" db="EMBL/GenBank/DDBJ databases">
        <title>In-depth cultivation of the pig gut microbiome towards novel bacterial diversity and tailored functional studies.</title>
        <authorList>
            <person name="Wylensek D."/>
            <person name="Hitch T.C.A."/>
            <person name="Clavel T."/>
        </authorList>
    </citation>
    <scope>NUCLEOTIDE SEQUENCE [LARGE SCALE GENOMIC DNA]</scope>
    <source>
        <strain evidence="2 3">WCA-389-WT-23D1</strain>
    </source>
</reference>
<dbReference type="AlphaFoldDB" id="A0A7X2NJ49"/>
<dbReference type="InterPro" id="IPR013830">
    <property type="entry name" value="SGNH_hydro"/>
</dbReference>
<evidence type="ECO:0000313" key="3">
    <source>
        <dbReference type="Proteomes" id="UP000429958"/>
    </source>
</evidence>
<proteinExistence type="predicted"/>
<evidence type="ECO:0000259" key="1">
    <source>
        <dbReference type="Pfam" id="PF13472"/>
    </source>
</evidence>
<accession>A0A7X2NJ49</accession>
<evidence type="ECO:0000313" key="2">
    <source>
        <dbReference type="EMBL" id="MSS35884.1"/>
    </source>
</evidence>
<dbReference type="Pfam" id="PF13472">
    <property type="entry name" value="Lipase_GDSL_2"/>
    <property type="match status" value="1"/>
</dbReference>
<dbReference type="EMBL" id="VUMD01000003">
    <property type="protein sequence ID" value="MSS35884.1"/>
    <property type="molecule type" value="Genomic_DNA"/>
</dbReference>
<gene>
    <name evidence="2" type="ORF">FYJ39_04610</name>
</gene>
<organism evidence="2 3">
    <name type="scientific">Clostridium porci</name>
    <dbReference type="NCBI Taxonomy" id="2605778"/>
    <lineage>
        <taxon>Bacteria</taxon>
        <taxon>Bacillati</taxon>
        <taxon>Bacillota</taxon>
        <taxon>Clostridia</taxon>
        <taxon>Eubacteriales</taxon>
        <taxon>Clostridiaceae</taxon>
        <taxon>Clostridium</taxon>
    </lineage>
</organism>
<dbReference type="Gene3D" id="3.40.50.1110">
    <property type="entry name" value="SGNH hydrolase"/>
    <property type="match status" value="1"/>
</dbReference>